<dbReference type="InterPro" id="IPR022781">
    <property type="entry name" value="Flagellar_biosynth_FliO"/>
</dbReference>
<organism evidence="8 9">
    <name type="scientific">Luteimonas salinisoli</name>
    <dbReference type="NCBI Taxonomy" id="2752307"/>
    <lineage>
        <taxon>Bacteria</taxon>
        <taxon>Pseudomonadati</taxon>
        <taxon>Pseudomonadota</taxon>
        <taxon>Gammaproteobacteria</taxon>
        <taxon>Lysobacterales</taxon>
        <taxon>Lysobacteraceae</taxon>
        <taxon>Luteimonas</taxon>
    </lineage>
</organism>
<evidence type="ECO:0000256" key="7">
    <source>
        <dbReference type="RuleBase" id="RU362064"/>
    </source>
</evidence>
<evidence type="ECO:0000256" key="3">
    <source>
        <dbReference type="ARBA" id="ARBA00022989"/>
    </source>
</evidence>
<keyword evidence="5 7" id="KW-0975">Bacterial flagellum</keyword>
<gene>
    <name evidence="8" type="primary">fliO</name>
    <name evidence="8" type="ORF">H0E84_16035</name>
</gene>
<dbReference type="GO" id="GO:0009425">
    <property type="term" value="C:bacterial-type flagellum basal body"/>
    <property type="evidence" value="ECO:0007669"/>
    <property type="project" value="UniProtKB-SubCell"/>
</dbReference>
<keyword evidence="4 7" id="KW-0472">Membrane</keyword>
<evidence type="ECO:0000256" key="5">
    <source>
        <dbReference type="ARBA" id="ARBA00023143"/>
    </source>
</evidence>
<dbReference type="Pfam" id="PF04347">
    <property type="entry name" value="FliO"/>
    <property type="match status" value="1"/>
</dbReference>
<dbReference type="PANTHER" id="PTHR38766:SF1">
    <property type="entry name" value="FLAGELLAR PROTEIN FLIO"/>
    <property type="match status" value="1"/>
</dbReference>
<comment type="similarity">
    <text evidence="6 7">Belongs to the FliO/MopB family.</text>
</comment>
<keyword evidence="3 7" id="KW-1133">Transmembrane helix</keyword>
<dbReference type="InterPro" id="IPR052205">
    <property type="entry name" value="FliO/MopB"/>
</dbReference>
<dbReference type="PANTHER" id="PTHR38766">
    <property type="entry name" value="FLAGELLAR PROTEIN FLIO"/>
    <property type="match status" value="1"/>
</dbReference>
<proteinExistence type="inferred from homology"/>
<keyword evidence="8" id="KW-0282">Flagellum</keyword>
<evidence type="ECO:0000256" key="1">
    <source>
        <dbReference type="ARBA" id="ARBA00022475"/>
    </source>
</evidence>
<dbReference type="GO" id="GO:0005886">
    <property type="term" value="C:plasma membrane"/>
    <property type="evidence" value="ECO:0007669"/>
    <property type="project" value="UniProtKB-SubCell"/>
</dbReference>
<accession>A0A853JH33</accession>
<protein>
    <recommendedName>
        <fullName evidence="7">Flagellar protein</fullName>
    </recommendedName>
</protein>
<dbReference type="NCBIfam" id="TIGR03500">
    <property type="entry name" value="FliO_TIGR"/>
    <property type="match status" value="1"/>
</dbReference>
<comment type="subcellular location">
    <subcellularLocation>
        <location evidence="7">Cell membrane</location>
    </subcellularLocation>
    <subcellularLocation>
        <location evidence="7">Bacterial flagellum basal body</location>
    </subcellularLocation>
</comment>
<sequence length="133" mass="13758">MILAAATTAAPAAVKVGAHAPSGPGLVGGFFALVLVLGLIVGLAWLLKRMPGGGFRQADGLRIVASLQLGAKERAVVVQVGDDQLLLGVGPGSVSTLYRLAQPLPEPAPAQMPQFKKLPDFSQLLAQRLRKDS</sequence>
<keyword evidence="2 7" id="KW-0812">Transmembrane</keyword>
<dbReference type="EMBL" id="JACCKA010000087">
    <property type="protein sequence ID" value="NZA27889.1"/>
    <property type="molecule type" value="Genomic_DNA"/>
</dbReference>
<name>A0A853JH33_9GAMM</name>
<evidence type="ECO:0000256" key="4">
    <source>
        <dbReference type="ARBA" id="ARBA00023136"/>
    </source>
</evidence>
<dbReference type="AlphaFoldDB" id="A0A853JH33"/>
<evidence type="ECO:0000256" key="6">
    <source>
        <dbReference type="ARBA" id="ARBA00037937"/>
    </source>
</evidence>
<dbReference type="GO" id="GO:0044781">
    <property type="term" value="P:bacterial-type flagellum organization"/>
    <property type="evidence" value="ECO:0007669"/>
    <property type="project" value="UniProtKB-UniRule"/>
</dbReference>
<comment type="caution">
    <text evidence="8">The sequence shown here is derived from an EMBL/GenBank/DDBJ whole genome shotgun (WGS) entry which is preliminary data.</text>
</comment>
<reference evidence="8 9" key="1">
    <citation type="submission" date="2020-07" db="EMBL/GenBank/DDBJ databases">
        <title>Luteimonas sp. SJ-92.</title>
        <authorList>
            <person name="Huang X.-X."/>
            <person name="Xu L."/>
            <person name="Sun J.-Q."/>
        </authorList>
    </citation>
    <scope>NUCLEOTIDE SEQUENCE [LARGE SCALE GENOMIC DNA]</scope>
    <source>
        <strain evidence="8 9">SJ-92</strain>
    </source>
</reference>
<evidence type="ECO:0000313" key="9">
    <source>
        <dbReference type="Proteomes" id="UP000578091"/>
    </source>
</evidence>
<keyword evidence="9" id="KW-1185">Reference proteome</keyword>
<keyword evidence="8" id="KW-0966">Cell projection</keyword>
<dbReference type="RefSeq" id="WP_180679657.1">
    <property type="nucleotide sequence ID" value="NZ_JACCKA010000087.1"/>
</dbReference>
<dbReference type="Proteomes" id="UP000578091">
    <property type="component" value="Unassembled WGS sequence"/>
</dbReference>
<feature type="transmembrane region" description="Helical" evidence="7">
    <location>
        <begin position="28"/>
        <end position="47"/>
    </location>
</feature>
<evidence type="ECO:0000313" key="8">
    <source>
        <dbReference type="EMBL" id="NZA27889.1"/>
    </source>
</evidence>
<keyword evidence="1 7" id="KW-1003">Cell membrane</keyword>
<evidence type="ECO:0000256" key="2">
    <source>
        <dbReference type="ARBA" id="ARBA00022692"/>
    </source>
</evidence>
<keyword evidence="8" id="KW-0969">Cilium</keyword>